<dbReference type="EMBL" id="WKRA01000012">
    <property type="protein sequence ID" value="MSD16131.1"/>
    <property type="molecule type" value="Genomic_DNA"/>
</dbReference>
<dbReference type="AlphaFoldDB" id="A0A844DXP5"/>
<sequence length="90" mass="10999">MEKIDGLLFIDIDLFVMSYFLKLWFKVQFVEWEKYNQENLVNLVKNLQETACVEVRLHTQYFDKNWKIQKNMKDRLCIGNGYTVDFCIYE</sequence>
<dbReference type="Proteomes" id="UP000431304">
    <property type="component" value="Unassembled WGS sequence"/>
</dbReference>
<accession>A0A844DXP5</accession>
<dbReference type="RefSeq" id="WP_173017734.1">
    <property type="nucleotide sequence ID" value="NZ_JBKVAV010000010.1"/>
</dbReference>
<gene>
    <name evidence="1" type="ORF">GKE72_08585</name>
</gene>
<evidence type="ECO:0000313" key="1">
    <source>
        <dbReference type="EMBL" id="MSD16131.1"/>
    </source>
</evidence>
<proteinExistence type="predicted"/>
<comment type="caution">
    <text evidence="1">The sequence shown here is derived from an EMBL/GenBank/DDBJ whole genome shotgun (WGS) entry which is preliminary data.</text>
</comment>
<evidence type="ECO:0000313" key="2">
    <source>
        <dbReference type="Proteomes" id="UP000431304"/>
    </source>
</evidence>
<name>A0A844DXP5_EUBRA</name>
<organism evidence="1 2">
    <name type="scientific">Eubacterium ramulus</name>
    <dbReference type="NCBI Taxonomy" id="39490"/>
    <lineage>
        <taxon>Bacteria</taxon>
        <taxon>Bacillati</taxon>
        <taxon>Bacillota</taxon>
        <taxon>Clostridia</taxon>
        <taxon>Eubacteriales</taxon>
        <taxon>Eubacteriaceae</taxon>
        <taxon>Eubacterium</taxon>
    </lineage>
</organism>
<protein>
    <submittedName>
        <fullName evidence="1">Uncharacterized protein</fullName>
    </submittedName>
</protein>
<reference evidence="1 2" key="1">
    <citation type="journal article" date="2019" name="Nat. Med.">
        <title>A library of human gut bacterial isolates paired with longitudinal multiomics data enables mechanistic microbiome research.</title>
        <authorList>
            <person name="Poyet M."/>
            <person name="Groussin M."/>
            <person name="Gibbons S.M."/>
            <person name="Avila-Pacheco J."/>
            <person name="Jiang X."/>
            <person name="Kearney S.M."/>
            <person name="Perrotta A.R."/>
            <person name="Berdy B."/>
            <person name="Zhao S."/>
            <person name="Lieberman T.D."/>
            <person name="Swanson P.K."/>
            <person name="Smith M."/>
            <person name="Roesemann S."/>
            <person name="Alexander J.E."/>
            <person name="Rich S.A."/>
            <person name="Livny J."/>
            <person name="Vlamakis H."/>
            <person name="Clish C."/>
            <person name="Bullock K."/>
            <person name="Deik A."/>
            <person name="Scott J."/>
            <person name="Pierce K.A."/>
            <person name="Xavier R.J."/>
            <person name="Alm E.J."/>
        </authorList>
    </citation>
    <scope>NUCLEOTIDE SEQUENCE [LARGE SCALE GENOMIC DNA]</scope>
    <source>
        <strain evidence="1 2">BIOML-A3</strain>
    </source>
</reference>